<comment type="caution">
    <text evidence="2">The sequence shown here is derived from an EMBL/GenBank/DDBJ whole genome shotgun (WGS) entry which is preliminary data.</text>
</comment>
<dbReference type="EMBL" id="JAAIJQ010000307">
    <property type="protein sequence ID" value="NEV65438.1"/>
    <property type="molecule type" value="Genomic_DNA"/>
</dbReference>
<dbReference type="Pfam" id="PF13700">
    <property type="entry name" value="DUF4158"/>
    <property type="match status" value="1"/>
</dbReference>
<dbReference type="Proteomes" id="UP000483379">
    <property type="component" value="Unassembled WGS sequence"/>
</dbReference>
<feature type="non-terminal residue" evidence="2">
    <location>
        <position position="238"/>
    </location>
</feature>
<evidence type="ECO:0000313" key="2">
    <source>
        <dbReference type="EMBL" id="NEV65438.1"/>
    </source>
</evidence>
<reference evidence="2 3" key="1">
    <citation type="submission" date="2020-02" db="EMBL/GenBank/DDBJ databases">
        <title>Genome sequences of Thiorhodococcus mannitoliphagus and Thiorhodococcus minor, purple sulfur photosynthetic bacteria in the gammaproteobacterial family, Chromatiaceae.</title>
        <authorList>
            <person name="Aviles F.A."/>
            <person name="Meyer T.E."/>
            <person name="Kyndt J.A."/>
        </authorList>
    </citation>
    <scope>NUCLEOTIDE SEQUENCE [LARGE SCALE GENOMIC DNA]</scope>
    <source>
        <strain evidence="2 3">DSM 11518</strain>
    </source>
</reference>
<sequence>MLSDKAAWCSAYPWLRGRLTEKELEADYGLSDTERQFVSRRAYGPTGRLTLAVLLKMRRRLGRFVALTDVPEQIRDHVATALGLPPQTLLVDEVGRPATVHRYRTAIREHWGSRPFADGGRAIVLEAVHRGAQTMSDPADLISASIEALVKAHVELPAFSTLDRLVGSAREAIHGAIYARIDAALNDAQRRALDGLLEHPAVEHLNTFSRLKPSPRPPTLKHRGQWTDRLAELDAILD</sequence>
<accession>A0A6M0K6P9</accession>
<name>A0A6M0K6P9_9GAMM</name>
<feature type="domain" description="DUF4158" evidence="1">
    <location>
        <begin position="10"/>
        <end position="169"/>
    </location>
</feature>
<protein>
    <submittedName>
        <fullName evidence="2">DUF4158 domain-containing protein</fullName>
    </submittedName>
</protein>
<evidence type="ECO:0000259" key="1">
    <source>
        <dbReference type="Pfam" id="PF13700"/>
    </source>
</evidence>
<evidence type="ECO:0000313" key="3">
    <source>
        <dbReference type="Proteomes" id="UP000483379"/>
    </source>
</evidence>
<organism evidence="2 3">
    <name type="scientific">Thiorhodococcus minor</name>
    <dbReference type="NCBI Taxonomy" id="57489"/>
    <lineage>
        <taxon>Bacteria</taxon>
        <taxon>Pseudomonadati</taxon>
        <taxon>Pseudomonadota</taxon>
        <taxon>Gammaproteobacteria</taxon>
        <taxon>Chromatiales</taxon>
        <taxon>Chromatiaceae</taxon>
        <taxon>Thiorhodococcus</taxon>
    </lineage>
</organism>
<dbReference type="InterPro" id="IPR025296">
    <property type="entry name" value="DUF4158"/>
</dbReference>
<keyword evidence="3" id="KW-1185">Reference proteome</keyword>
<gene>
    <name evidence="2" type="ORF">G3446_27100</name>
</gene>
<dbReference type="AlphaFoldDB" id="A0A6M0K6P9"/>
<dbReference type="RefSeq" id="WP_164456743.1">
    <property type="nucleotide sequence ID" value="NZ_JAAIJQ010000307.1"/>
</dbReference>
<proteinExistence type="predicted"/>